<comment type="subcellular location">
    <subcellularLocation>
        <location evidence="8">Cytoplasm</location>
    </subcellularLocation>
</comment>
<dbReference type="CDD" id="cd02022">
    <property type="entry name" value="DPCK"/>
    <property type="match status" value="1"/>
</dbReference>
<dbReference type="GO" id="GO:0004140">
    <property type="term" value="F:dephospho-CoA kinase activity"/>
    <property type="evidence" value="ECO:0007669"/>
    <property type="project" value="UniProtKB-UniRule"/>
</dbReference>
<dbReference type="SUPFAM" id="SSF52540">
    <property type="entry name" value="P-loop containing nucleoside triphosphate hydrolases"/>
    <property type="match status" value="1"/>
</dbReference>
<keyword evidence="2 8" id="KW-0963">Cytoplasm</keyword>
<organism evidence="10 11">
    <name type="scientific">Thermobifida cellulosilytica TB100</name>
    <dbReference type="NCBI Taxonomy" id="665004"/>
    <lineage>
        <taxon>Bacteria</taxon>
        <taxon>Bacillati</taxon>
        <taxon>Actinomycetota</taxon>
        <taxon>Actinomycetes</taxon>
        <taxon>Streptosporangiales</taxon>
        <taxon>Nocardiopsidaceae</taxon>
        <taxon>Thermobifida</taxon>
    </lineage>
</organism>
<dbReference type="OrthoDB" id="9812943at2"/>
<dbReference type="InterPro" id="IPR001977">
    <property type="entry name" value="Depp_CoAkinase"/>
</dbReference>
<evidence type="ECO:0000256" key="9">
    <source>
        <dbReference type="NCBIfam" id="TIGR00152"/>
    </source>
</evidence>
<dbReference type="EC" id="2.7.1.24" evidence="8 9"/>
<dbReference type="UniPathway" id="UPA00241">
    <property type="reaction ID" value="UER00356"/>
</dbReference>
<dbReference type="STRING" id="665004.AC529_00980"/>
<dbReference type="Pfam" id="PF01121">
    <property type="entry name" value="CoaE"/>
    <property type="match status" value="1"/>
</dbReference>
<proteinExistence type="inferred from homology"/>
<dbReference type="GO" id="GO:0015937">
    <property type="term" value="P:coenzyme A biosynthetic process"/>
    <property type="evidence" value="ECO:0007669"/>
    <property type="project" value="UniProtKB-UniRule"/>
</dbReference>
<gene>
    <name evidence="8" type="primary">coaE</name>
    <name evidence="10" type="ORF">AC529_00980</name>
</gene>
<comment type="catalytic activity">
    <reaction evidence="8">
        <text>3'-dephospho-CoA + ATP = ADP + CoA + H(+)</text>
        <dbReference type="Rhea" id="RHEA:18245"/>
        <dbReference type="ChEBI" id="CHEBI:15378"/>
        <dbReference type="ChEBI" id="CHEBI:30616"/>
        <dbReference type="ChEBI" id="CHEBI:57287"/>
        <dbReference type="ChEBI" id="CHEBI:57328"/>
        <dbReference type="ChEBI" id="CHEBI:456216"/>
        <dbReference type="EC" id="2.7.1.24"/>
    </reaction>
</comment>
<dbReference type="NCBIfam" id="TIGR00152">
    <property type="entry name" value="dephospho-CoA kinase"/>
    <property type="match status" value="1"/>
</dbReference>
<name>A0A147KMU7_THECS</name>
<reference evidence="11" key="1">
    <citation type="journal article" date="2017" name="Acta Aliment.">
        <title>Plant polysaccharide degrading enzyme system of Thermpbifida cellulosilytica TB100 revealed by de novo genome project data.</title>
        <authorList>
            <person name="Toth A."/>
            <person name="Baka E."/>
            <person name="Luzics S."/>
            <person name="Bata-Vidacs I."/>
            <person name="Nagy I."/>
            <person name="Balint B."/>
            <person name="Herceg R."/>
            <person name="Olasz F."/>
            <person name="Wilk T."/>
            <person name="Nagy T."/>
            <person name="Kriszt B."/>
            <person name="Nagy I."/>
            <person name="Kukolya J."/>
        </authorList>
    </citation>
    <scope>NUCLEOTIDE SEQUENCE [LARGE SCALE GENOMIC DNA]</scope>
    <source>
        <strain evidence="11">TB100</strain>
    </source>
</reference>
<keyword evidence="6 8" id="KW-0067">ATP-binding</keyword>
<keyword evidence="4 8" id="KW-0547">Nucleotide-binding</keyword>
<evidence type="ECO:0000256" key="5">
    <source>
        <dbReference type="ARBA" id="ARBA00022777"/>
    </source>
</evidence>
<dbReference type="NCBIfam" id="NF002879">
    <property type="entry name" value="PRK03333.1"/>
    <property type="match status" value="1"/>
</dbReference>
<dbReference type="PANTHER" id="PTHR10695:SF46">
    <property type="entry name" value="BIFUNCTIONAL COENZYME A SYNTHASE-RELATED"/>
    <property type="match status" value="1"/>
</dbReference>
<keyword evidence="11" id="KW-1185">Reference proteome</keyword>
<feature type="binding site" evidence="8">
    <location>
        <begin position="8"/>
        <end position="13"/>
    </location>
    <ligand>
        <name>ATP</name>
        <dbReference type="ChEBI" id="CHEBI:30616"/>
    </ligand>
</feature>
<dbReference type="Gene3D" id="3.40.50.300">
    <property type="entry name" value="P-loop containing nucleotide triphosphate hydrolases"/>
    <property type="match status" value="1"/>
</dbReference>
<dbReference type="PANTHER" id="PTHR10695">
    <property type="entry name" value="DEPHOSPHO-COA KINASE-RELATED"/>
    <property type="match status" value="1"/>
</dbReference>
<dbReference type="HAMAP" id="MF_00376">
    <property type="entry name" value="Dephospho_CoA_kinase"/>
    <property type="match status" value="1"/>
</dbReference>
<dbReference type="InterPro" id="IPR027417">
    <property type="entry name" value="P-loop_NTPase"/>
</dbReference>
<dbReference type="GO" id="GO:0005524">
    <property type="term" value="F:ATP binding"/>
    <property type="evidence" value="ECO:0007669"/>
    <property type="project" value="UniProtKB-UniRule"/>
</dbReference>
<dbReference type="PROSITE" id="PS51219">
    <property type="entry name" value="DPCK"/>
    <property type="match status" value="1"/>
</dbReference>
<dbReference type="PATRIC" id="fig|665004.4.peg.3013"/>
<comment type="similarity">
    <text evidence="1 8">Belongs to the CoaE family.</text>
</comment>
<evidence type="ECO:0000256" key="2">
    <source>
        <dbReference type="ARBA" id="ARBA00022490"/>
    </source>
</evidence>
<evidence type="ECO:0000256" key="3">
    <source>
        <dbReference type="ARBA" id="ARBA00022679"/>
    </source>
</evidence>
<evidence type="ECO:0000256" key="1">
    <source>
        <dbReference type="ARBA" id="ARBA00009018"/>
    </source>
</evidence>
<sequence length="196" mass="21241">MGLTGGIGSGKSSVARRLAEYGALVIDADAVAREVVEPGTPALAEIVAEFGEQVLTPDGRLDRPKLGAIVFADEAKLARLNEIVHPRVGQRTQELMERAGEGTIVVYDVPLLVENGLADRYDVVVVVDVPVETQVERVVANRGMPADQVRARIRAQADREQRRAVADIVIDNSGTEQELDARVAEVWQELQRRAAA</sequence>
<evidence type="ECO:0000256" key="4">
    <source>
        <dbReference type="ARBA" id="ARBA00022741"/>
    </source>
</evidence>
<comment type="pathway">
    <text evidence="8">Cofactor biosynthesis; coenzyme A biosynthesis; CoA from (R)-pantothenate: step 5/5.</text>
</comment>
<comment type="caution">
    <text evidence="10">The sequence shown here is derived from an EMBL/GenBank/DDBJ whole genome shotgun (WGS) entry which is preliminary data.</text>
</comment>
<comment type="function">
    <text evidence="8">Catalyzes the phosphorylation of the 3'-hydroxyl group of dephosphocoenzyme A to form coenzyme A.</text>
</comment>
<keyword evidence="5 8" id="KW-0418">Kinase</keyword>
<evidence type="ECO:0000313" key="10">
    <source>
        <dbReference type="EMBL" id="KUP98571.1"/>
    </source>
</evidence>
<dbReference type="Proteomes" id="UP000074382">
    <property type="component" value="Unassembled WGS sequence"/>
</dbReference>
<keyword evidence="7 8" id="KW-0173">Coenzyme A biosynthesis</keyword>
<evidence type="ECO:0000256" key="6">
    <source>
        <dbReference type="ARBA" id="ARBA00022840"/>
    </source>
</evidence>
<dbReference type="EMBL" id="LGEM01000006">
    <property type="protein sequence ID" value="KUP98571.1"/>
    <property type="molecule type" value="Genomic_DNA"/>
</dbReference>
<dbReference type="FunFam" id="3.40.50.300:FF:000991">
    <property type="entry name" value="Dephospho-CoA kinase"/>
    <property type="match status" value="1"/>
</dbReference>
<protein>
    <recommendedName>
        <fullName evidence="8 9">Dephospho-CoA kinase</fullName>
        <ecNumber evidence="8 9">2.7.1.24</ecNumber>
    </recommendedName>
    <alternativeName>
        <fullName evidence="8">Dephosphocoenzyme A kinase</fullName>
    </alternativeName>
</protein>
<evidence type="ECO:0000256" key="8">
    <source>
        <dbReference type="HAMAP-Rule" id="MF_00376"/>
    </source>
</evidence>
<accession>A0A147KMU7</accession>
<dbReference type="GO" id="GO:0005737">
    <property type="term" value="C:cytoplasm"/>
    <property type="evidence" value="ECO:0007669"/>
    <property type="project" value="UniProtKB-SubCell"/>
</dbReference>
<evidence type="ECO:0000313" key="11">
    <source>
        <dbReference type="Proteomes" id="UP000074382"/>
    </source>
</evidence>
<dbReference type="AlphaFoldDB" id="A0A147KMU7"/>
<keyword evidence="3 8" id="KW-0808">Transferase</keyword>
<evidence type="ECO:0000256" key="7">
    <source>
        <dbReference type="ARBA" id="ARBA00022993"/>
    </source>
</evidence>